<proteinExistence type="predicted"/>
<dbReference type="NCBIfam" id="NF009804">
    <property type="entry name" value="PRK13288.1"/>
    <property type="match status" value="1"/>
</dbReference>
<dbReference type="RefSeq" id="WP_113658881.1">
    <property type="nucleotide sequence ID" value="NZ_KZ845666.1"/>
</dbReference>
<dbReference type="InterPro" id="IPR036412">
    <property type="entry name" value="HAD-like_sf"/>
</dbReference>
<reference evidence="1 2" key="1">
    <citation type="submission" date="2018-06" db="EMBL/GenBank/DDBJ databases">
        <title>Thermoflavimicrobium daqus sp. nov., a thermophilic microbe isolated from Moutai-flavour Daqu.</title>
        <authorList>
            <person name="Wang X."/>
            <person name="Zhou H."/>
        </authorList>
    </citation>
    <scope>NUCLEOTIDE SEQUENCE [LARGE SCALE GENOMIC DNA]</scope>
    <source>
        <strain evidence="1 2">FBKL4.011</strain>
    </source>
</reference>
<reference evidence="1 2" key="2">
    <citation type="submission" date="2018-06" db="EMBL/GenBank/DDBJ databases">
        <authorList>
            <person name="Zhirakovskaya E."/>
        </authorList>
    </citation>
    <scope>NUCLEOTIDE SEQUENCE [LARGE SCALE GENOMIC DNA]</scope>
    <source>
        <strain evidence="1 2">FBKL4.011</strain>
    </source>
</reference>
<evidence type="ECO:0000313" key="1">
    <source>
        <dbReference type="EMBL" id="RAL24510.1"/>
    </source>
</evidence>
<dbReference type="FunFam" id="3.40.50.1000:FF:000022">
    <property type="entry name" value="Phosphoglycolate phosphatase"/>
    <property type="match status" value="1"/>
</dbReference>
<dbReference type="SFLD" id="SFLDS00003">
    <property type="entry name" value="Haloacid_Dehalogenase"/>
    <property type="match status" value="1"/>
</dbReference>
<name>A0A364K555_9BACL</name>
<keyword evidence="2" id="KW-1185">Reference proteome</keyword>
<dbReference type="AlphaFoldDB" id="A0A364K555"/>
<dbReference type="GO" id="GO:0006281">
    <property type="term" value="P:DNA repair"/>
    <property type="evidence" value="ECO:0007669"/>
    <property type="project" value="TreeGrafter"/>
</dbReference>
<dbReference type="InterPro" id="IPR023214">
    <property type="entry name" value="HAD_sf"/>
</dbReference>
<dbReference type="SUPFAM" id="SSF56784">
    <property type="entry name" value="HAD-like"/>
    <property type="match status" value="1"/>
</dbReference>
<dbReference type="PANTHER" id="PTHR43434">
    <property type="entry name" value="PHOSPHOGLYCOLATE PHOSPHATASE"/>
    <property type="match status" value="1"/>
</dbReference>
<accession>A0A364K555</accession>
<dbReference type="InterPro" id="IPR050155">
    <property type="entry name" value="HAD-like_hydrolase_sf"/>
</dbReference>
<dbReference type="EMBL" id="QJKK01000004">
    <property type="protein sequence ID" value="RAL24510.1"/>
    <property type="molecule type" value="Genomic_DNA"/>
</dbReference>
<comment type="caution">
    <text evidence="1">The sequence shown here is derived from an EMBL/GenBank/DDBJ whole genome shotgun (WGS) entry which is preliminary data.</text>
</comment>
<dbReference type="InterPro" id="IPR006439">
    <property type="entry name" value="HAD-SF_hydro_IA"/>
</dbReference>
<dbReference type="Proteomes" id="UP000251213">
    <property type="component" value="Unassembled WGS sequence"/>
</dbReference>
<dbReference type="PRINTS" id="PR00413">
    <property type="entry name" value="HADHALOGNASE"/>
</dbReference>
<dbReference type="Pfam" id="PF13419">
    <property type="entry name" value="HAD_2"/>
    <property type="match status" value="1"/>
</dbReference>
<dbReference type="OrthoDB" id="9807630at2"/>
<dbReference type="SFLD" id="SFLDG01129">
    <property type="entry name" value="C1.5:_HAD__Beta-PGM__Phosphata"/>
    <property type="match status" value="1"/>
</dbReference>
<dbReference type="GO" id="GO:0005829">
    <property type="term" value="C:cytosol"/>
    <property type="evidence" value="ECO:0007669"/>
    <property type="project" value="TreeGrafter"/>
</dbReference>
<dbReference type="InterPro" id="IPR023198">
    <property type="entry name" value="PGP-like_dom2"/>
</dbReference>
<dbReference type="NCBIfam" id="TIGR01549">
    <property type="entry name" value="HAD-SF-IA-v1"/>
    <property type="match status" value="1"/>
</dbReference>
<dbReference type="GO" id="GO:0008967">
    <property type="term" value="F:phosphoglycolate phosphatase activity"/>
    <property type="evidence" value="ECO:0007669"/>
    <property type="project" value="TreeGrafter"/>
</dbReference>
<dbReference type="InterPro" id="IPR041492">
    <property type="entry name" value="HAD_2"/>
</dbReference>
<dbReference type="Gene3D" id="1.10.150.240">
    <property type="entry name" value="Putative phosphatase, domain 2"/>
    <property type="match status" value="1"/>
</dbReference>
<gene>
    <name evidence="1" type="ORF">DL897_09370</name>
</gene>
<protein>
    <submittedName>
        <fullName evidence="1">Pyrophosphatase PpaX</fullName>
    </submittedName>
</protein>
<dbReference type="PANTHER" id="PTHR43434:SF26">
    <property type="entry name" value="PYROPHOSPHATASE PPAX"/>
    <property type="match status" value="1"/>
</dbReference>
<organism evidence="1 2">
    <name type="scientific">Thermoflavimicrobium daqui</name>
    <dbReference type="NCBI Taxonomy" id="2137476"/>
    <lineage>
        <taxon>Bacteria</taxon>
        <taxon>Bacillati</taxon>
        <taxon>Bacillota</taxon>
        <taxon>Bacilli</taxon>
        <taxon>Bacillales</taxon>
        <taxon>Thermoactinomycetaceae</taxon>
        <taxon>Thermoflavimicrobium</taxon>
    </lineage>
</organism>
<dbReference type="NCBIfam" id="TIGR01509">
    <property type="entry name" value="HAD-SF-IA-v3"/>
    <property type="match status" value="1"/>
</dbReference>
<dbReference type="Gene3D" id="3.40.50.1000">
    <property type="entry name" value="HAD superfamily/HAD-like"/>
    <property type="match status" value="1"/>
</dbReference>
<sequence>MHYPVILYDLDGTLIDTNELIITSFLFTLEKHCPGRYTREDVLRIMGKPLLEQMKYFDEDQAQEMVKTYHQHNESVHDELVREFPKVREVLEKLYKAGAQMAIVSNKRRKVVEMGLKRFGLDQFMQEMVCVGDTSQAKPAPDMILLALEKLKASPEQALMVGDSRYDLLAAERAGVDSVAVGWSLHFDELKSYRPTYIIQDMQELLDIVEIPKVVQGESE</sequence>
<dbReference type="SFLD" id="SFLDG01135">
    <property type="entry name" value="C1.5.6:_HAD__Beta-PGM__Phospha"/>
    <property type="match status" value="1"/>
</dbReference>
<evidence type="ECO:0000313" key="2">
    <source>
        <dbReference type="Proteomes" id="UP000251213"/>
    </source>
</evidence>